<dbReference type="Proteomes" id="UP001283361">
    <property type="component" value="Unassembled WGS sequence"/>
</dbReference>
<proteinExistence type="predicted"/>
<gene>
    <name evidence="1" type="ORF">RRG08_007499</name>
</gene>
<reference evidence="1" key="1">
    <citation type="journal article" date="2023" name="G3 (Bethesda)">
        <title>A reference genome for the long-term kleptoplast-retaining sea slug Elysia crispata morphotype clarki.</title>
        <authorList>
            <person name="Eastman K.E."/>
            <person name="Pendleton A.L."/>
            <person name="Shaikh M.A."/>
            <person name="Suttiyut T."/>
            <person name="Ogas R."/>
            <person name="Tomko P."/>
            <person name="Gavelis G."/>
            <person name="Widhalm J.R."/>
            <person name="Wisecaver J.H."/>
        </authorList>
    </citation>
    <scope>NUCLEOTIDE SEQUENCE</scope>
    <source>
        <strain evidence="1">ECLA1</strain>
    </source>
</reference>
<dbReference type="EMBL" id="JAWDGP010004076">
    <property type="protein sequence ID" value="KAK3768023.1"/>
    <property type="molecule type" value="Genomic_DNA"/>
</dbReference>
<comment type="caution">
    <text evidence="1">The sequence shown here is derived from an EMBL/GenBank/DDBJ whole genome shotgun (WGS) entry which is preliminary data.</text>
</comment>
<accession>A0AAE0ZEL7</accession>
<organism evidence="1 2">
    <name type="scientific">Elysia crispata</name>
    <name type="common">lettuce slug</name>
    <dbReference type="NCBI Taxonomy" id="231223"/>
    <lineage>
        <taxon>Eukaryota</taxon>
        <taxon>Metazoa</taxon>
        <taxon>Spiralia</taxon>
        <taxon>Lophotrochozoa</taxon>
        <taxon>Mollusca</taxon>
        <taxon>Gastropoda</taxon>
        <taxon>Heterobranchia</taxon>
        <taxon>Euthyneura</taxon>
        <taxon>Panpulmonata</taxon>
        <taxon>Sacoglossa</taxon>
        <taxon>Placobranchoidea</taxon>
        <taxon>Plakobranchidae</taxon>
        <taxon>Elysia</taxon>
    </lineage>
</organism>
<keyword evidence="2" id="KW-1185">Reference proteome</keyword>
<evidence type="ECO:0000313" key="1">
    <source>
        <dbReference type="EMBL" id="KAK3768023.1"/>
    </source>
</evidence>
<name>A0AAE0ZEL7_9GAST</name>
<dbReference type="AlphaFoldDB" id="A0AAE0ZEL7"/>
<sequence length="70" mass="8224">MFDGPEKGKIDLTRELRRKGNHFTSVTMELKGLITDKSPFFFKIKKRAIKSTDTVMRLWHKFGLKTHNKS</sequence>
<protein>
    <submittedName>
        <fullName evidence="1">Uncharacterized protein</fullName>
    </submittedName>
</protein>
<evidence type="ECO:0000313" key="2">
    <source>
        <dbReference type="Proteomes" id="UP001283361"/>
    </source>
</evidence>